<dbReference type="Pfam" id="PF00534">
    <property type="entry name" value="Glycos_transf_1"/>
    <property type="match status" value="1"/>
</dbReference>
<dbReference type="InterPro" id="IPR001296">
    <property type="entry name" value="Glyco_trans_1"/>
</dbReference>
<dbReference type="RefSeq" id="WP_091585572.1">
    <property type="nucleotide sequence ID" value="NZ_FMXM01000026.1"/>
</dbReference>
<dbReference type="AlphaFoldDB" id="A0A1G5ZTG1"/>
<evidence type="ECO:0000259" key="4">
    <source>
        <dbReference type="Pfam" id="PF09314"/>
    </source>
</evidence>
<dbReference type="InterPro" id="IPR015393">
    <property type="entry name" value="DUF1972"/>
</dbReference>
<sequence length="389" mass="43009">MKPETPAILILGTRGIPAAHGGFETFAERLALFLAARGWKVGVYCQQEVDRIGQRVRSETWRGIELIHVEVASRGPRATLEFDWQCARDAARRPGVCLVLGYNGGIFLTWLRLMRRKIITNMDGIEWRRPKWGMAARTWFWLNEWIAAWTSHRLVADHPAIADHLATRRPRSAITTIAYGADPVTSAPEAPVRALGIEPGRYLISIARIEPDNNILPIVEAFCSRKRDMKLVVLGTLSDQIPYHVAVRKAANGSVVLPGAIYDQETVKALRYHARAYLHGHTVGGTNPSLVEALAAGNMVIAHDNPYNRWTAGAAAIYFTDTASCAERMQQALDDDALVAACGKAARARAHEAFRWEDVLLAYEREAYRLLGMTAAEAVAIDRPSPGTA</sequence>
<dbReference type="PANTHER" id="PTHR12526">
    <property type="entry name" value="GLYCOSYLTRANSFERASE"/>
    <property type="match status" value="1"/>
</dbReference>
<dbReference type="GO" id="GO:0016757">
    <property type="term" value="F:glycosyltransferase activity"/>
    <property type="evidence" value="ECO:0007669"/>
    <property type="project" value="UniProtKB-KW"/>
</dbReference>
<dbReference type="SUPFAM" id="SSF53756">
    <property type="entry name" value="UDP-Glycosyltransferase/glycogen phosphorylase"/>
    <property type="match status" value="1"/>
</dbReference>
<dbReference type="Pfam" id="PF09314">
    <property type="entry name" value="DUF1972"/>
    <property type="match status" value="1"/>
</dbReference>
<feature type="domain" description="Glycosyl transferase family 1" evidence="3">
    <location>
        <begin position="198"/>
        <end position="348"/>
    </location>
</feature>
<protein>
    <submittedName>
        <fullName evidence="5">Glycosyltransferase involved in cell wall bisynthesis</fullName>
    </submittedName>
</protein>
<evidence type="ECO:0000259" key="3">
    <source>
        <dbReference type="Pfam" id="PF00534"/>
    </source>
</evidence>
<dbReference type="PANTHER" id="PTHR12526:SF510">
    <property type="entry name" value="D-INOSITOL 3-PHOSPHATE GLYCOSYLTRANSFERASE"/>
    <property type="match status" value="1"/>
</dbReference>
<organism evidence="5 6">
    <name type="scientific">Mesorhizobium qingshengii</name>
    <dbReference type="NCBI Taxonomy" id="1165689"/>
    <lineage>
        <taxon>Bacteria</taxon>
        <taxon>Pseudomonadati</taxon>
        <taxon>Pseudomonadota</taxon>
        <taxon>Alphaproteobacteria</taxon>
        <taxon>Hyphomicrobiales</taxon>
        <taxon>Phyllobacteriaceae</taxon>
        <taxon>Mesorhizobium</taxon>
    </lineage>
</organism>
<dbReference type="EMBL" id="FMXM01000026">
    <property type="protein sequence ID" value="SDA97563.1"/>
    <property type="molecule type" value="Genomic_DNA"/>
</dbReference>
<evidence type="ECO:0000256" key="1">
    <source>
        <dbReference type="ARBA" id="ARBA00022676"/>
    </source>
</evidence>
<proteinExistence type="predicted"/>
<dbReference type="Gene3D" id="3.40.50.2000">
    <property type="entry name" value="Glycogen Phosphorylase B"/>
    <property type="match status" value="2"/>
</dbReference>
<feature type="domain" description="DUF1972" evidence="4">
    <location>
        <begin position="8"/>
        <end position="182"/>
    </location>
</feature>
<name>A0A1G5ZTG1_9HYPH</name>
<gene>
    <name evidence="5" type="ORF">SAMN02927914_05929</name>
</gene>
<accession>A0A1G5ZTG1</accession>
<evidence type="ECO:0000256" key="2">
    <source>
        <dbReference type="ARBA" id="ARBA00022679"/>
    </source>
</evidence>
<dbReference type="Proteomes" id="UP000198588">
    <property type="component" value="Unassembled WGS sequence"/>
</dbReference>
<keyword evidence="1" id="KW-0328">Glycosyltransferase</keyword>
<evidence type="ECO:0000313" key="5">
    <source>
        <dbReference type="EMBL" id="SDA97563.1"/>
    </source>
</evidence>
<reference evidence="5 6" key="1">
    <citation type="submission" date="2016-10" db="EMBL/GenBank/DDBJ databases">
        <authorList>
            <person name="de Groot N.N."/>
        </authorList>
    </citation>
    <scope>NUCLEOTIDE SEQUENCE [LARGE SCALE GENOMIC DNA]</scope>
    <source>
        <strain evidence="5 6">CGMCC 1.12097</strain>
    </source>
</reference>
<evidence type="ECO:0000313" key="6">
    <source>
        <dbReference type="Proteomes" id="UP000198588"/>
    </source>
</evidence>
<dbReference type="STRING" id="1165689.SAMN02927914_05929"/>
<keyword evidence="2 5" id="KW-0808">Transferase</keyword>
<dbReference type="OrthoDB" id="9792269at2"/>